<gene>
    <name evidence="9" type="ORF">CC1G_05998</name>
</gene>
<dbReference type="CDD" id="cd13903">
    <property type="entry name" value="CuRO_3_Tv-LCC_like"/>
    <property type="match status" value="1"/>
</dbReference>
<comment type="similarity">
    <text evidence="1">Belongs to the multicopper oxidase family.</text>
</comment>
<evidence type="ECO:0000313" key="10">
    <source>
        <dbReference type="Proteomes" id="UP000001861"/>
    </source>
</evidence>
<evidence type="ECO:0000259" key="8">
    <source>
        <dbReference type="Pfam" id="PF07732"/>
    </source>
</evidence>
<keyword evidence="5" id="KW-0732">Signal</keyword>
<dbReference type="Pfam" id="PF00394">
    <property type="entry name" value="Cu-oxidase"/>
    <property type="match status" value="1"/>
</dbReference>
<dbReference type="AlphaFoldDB" id="A8N4M0"/>
<dbReference type="OMA" id="CHIDAHI"/>
<organism evidence="9 10">
    <name type="scientific">Coprinopsis cinerea (strain Okayama-7 / 130 / ATCC MYA-4618 / FGSC 9003)</name>
    <name type="common">Inky cap fungus</name>
    <name type="synonym">Hormographiella aspergillata</name>
    <dbReference type="NCBI Taxonomy" id="240176"/>
    <lineage>
        <taxon>Eukaryota</taxon>
        <taxon>Fungi</taxon>
        <taxon>Dikarya</taxon>
        <taxon>Basidiomycota</taxon>
        <taxon>Agaricomycotina</taxon>
        <taxon>Agaricomycetes</taxon>
        <taxon>Agaricomycetidae</taxon>
        <taxon>Agaricales</taxon>
        <taxon>Agaricineae</taxon>
        <taxon>Psathyrellaceae</taxon>
        <taxon>Coprinopsis</taxon>
    </lineage>
</organism>
<name>A8N4M0_COPC7</name>
<dbReference type="GO" id="GO:0016491">
    <property type="term" value="F:oxidoreductase activity"/>
    <property type="evidence" value="ECO:0007669"/>
    <property type="project" value="InterPro"/>
</dbReference>
<dbReference type="Gene3D" id="2.60.40.420">
    <property type="entry name" value="Cupredoxins - blue copper proteins"/>
    <property type="match status" value="3"/>
</dbReference>
<reference evidence="9 10" key="1">
    <citation type="journal article" date="2010" name="Proc. Natl. Acad. Sci. U.S.A.">
        <title>Insights into evolution of multicellular fungi from the assembled chromosomes of the mushroom Coprinopsis cinerea (Coprinus cinereus).</title>
        <authorList>
            <person name="Stajich J.E."/>
            <person name="Wilke S.K."/>
            <person name="Ahren D."/>
            <person name="Au C.H."/>
            <person name="Birren B.W."/>
            <person name="Borodovsky M."/>
            <person name="Burns C."/>
            <person name="Canback B."/>
            <person name="Casselton L.A."/>
            <person name="Cheng C.K."/>
            <person name="Deng J."/>
            <person name="Dietrich F.S."/>
            <person name="Fargo D.C."/>
            <person name="Farman M.L."/>
            <person name="Gathman A.C."/>
            <person name="Goldberg J."/>
            <person name="Guigo R."/>
            <person name="Hoegger P.J."/>
            <person name="Hooker J.B."/>
            <person name="Huggins A."/>
            <person name="James T.Y."/>
            <person name="Kamada T."/>
            <person name="Kilaru S."/>
            <person name="Kodira C."/>
            <person name="Kues U."/>
            <person name="Kupfer D."/>
            <person name="Kwan H.S."/>
            <person name="Lomsadze A."/>
            <person name="Li W."/>
            <person name="Lilly W.W."/>
            <person name="Ma L.J."/>
            <person name="Mackey A.J."/>
            <person name="Manning G."/>
            <person name="Martin F."/>
            <person name="Muraguchi H."/>
            <person name="Natvig D.O."/>
            <person name="Palmerini H."/>
            <person name="Ramesh M.A."/>
            <person name="Rehmeyer C.J."/>
            <person name="Roe B.A."/>
            <person name="Shenoy N."/>
            <person name="Stanke M."/>
            <person name="Ter-Hovhannisyan V."/>
            <person name="Tunlid A."/>
            <person name="Velagapudi R."/>
            <person name="Vision T.J."/>
            <person name="Zeng Q."/>
            <person name="Zolan M.E."/>
            <person name="Pukkila P.J."/>
        </authorList>
    </citation>
    <scope>NUCLEOTIDE SEQUENCE [LARGE SCALE GENOMIC DNA]</scope>
    <source>
        <strain evidence="10">Okayama-7 / 130 / ATCC MYA-4618 / FGSC 9003</strain>
    </source>
</reference>
<comment type="caution">
    <text evidence="9">The sequence shown here is derived from an EMBL/GenBank/DDBJ whole genome shotgun (WGS) entry which is preliminary data.</text>
</comment>
<dbReference type="HOGENOM" id="CLU_006504_2_1_1"/>
<protein>
    <submittedName>
        <fullName evidence="9">Laccase 5</fullName>
    </submittedName>
</protein>
<keyword evidence="10" id="KW-1185">Reference proteome</keyword>
<dbReference type="Proteomes" id="UP000001861">
    <property type="component" value="Unassembled WGS sequence"/>
</dbReference>
<dbReference type="STRING" id="240176.A8N4M0"/>
<dbReference type="Pfam" id="PF07732">
    <property type="entry name" value="Cu-oxidase_3"/>
    <property type="match status" value="1"/>
</dbReference>
<evidence type="ECO:0000256" key="3">
    <source>
        <dbReference type="ARBA" id="ARBA00023157"/>
    </source>
</evidence>
<evidence type="ECO:0000256" key="1">
    <source>
        <dbReference type="ARBA" id="ARBA00010609"/>
    </source>
</evidence>
<dbReference type="OrthoDB" id="2121828at2759"/>
<feature type="signal peptide" evidence="5">
    <location>
        <begin position="1"/>
        <end position="20"/>
    </location>
</feature>
<dbReference type="PANTHER" id="PTHR11709:SF511">
    <property type="entry name" value="LACCASE"/>
    <property type="match status" value="1"/>
</dbReference>
<dbReference type="FunFam" id="2.60.40.420:FF:000045">
    <property type="entry name" value="Laccase 2"/>
    <property type="match status" value="1"/>
</dbReference>
<evidence type="ECO:0000259" key="7">
    <source>
        <dbReference type="Pfam" id="PF07731"/>
    </source>
</evidence>
<evidence type="ECO:0000313" key="9">
    <source>
        <dbReference type="EMBL" id="EAU92011.2"/>
    </source>
</evidence>
<dbReference type="EMBL" id="AACS02000003">
    <property type="protein sequence ID" value="EAU92011.2"/>
    <property type="molecule type" value="Genomic_DNA"/>
</dbReference>
<evidence type="ECO:0000259" key="6">
    <source>
        <dbReference type="Pfam" id="PF00394"/>
    </source>
</evidence>
<evidence type="ECO:0000256" key="2">
    <source>
        <dbReference type="ARBA" id="ARBA00023008"/>
    </source>
</evidence>
<dbReference type="InParanoid" id="A8N4M0"/>
<dbReference type="eggNOG" id="KOG1263">
    <property type="taxonomic scope" value="Eukaryota"/>
</dbReference>
<dbReference type="RefSeq" id="XP_001829789.2">
    <property type="nucleotide sequence ID" value="XM_001829737.2"/>
</dbReference>
<keyword evidence="4" id="KW-0325">Glycoprotein</keyword>
<dbReference type="PANTHER" id="PTHR11709">
    <property type="entry name" value="MULTI-COPPER OXIDASE"/>
    <property type="match status" value="1"/>
</dbReference>
<keyword evidence="2" id="KW-0186">Copper</keyword>
<dbReference type="InterPro" id="IPR008972">
    <property type="entry name" value="Cupredoxin"/>
</dbReference>
<sequence>MSRKLFSLAYLAVVLVSVAGQILGPTSTMTVSNIDASPDGFNRPVVAVNGQHPGPLVRANKGDNFRINVVNDLNDPTMLRQTSVHWHGVFQHGTAWADGPDGVTQCPIAQNGESFEYRFNAGNEAGTFWYHSHFGTFTMGRHSDNYPIADLQLTMTGKISIQYNRCSFVNHESRYHLQAPSIEGPALSDATLINGKGRRPGGPETDIAIVNVQRNRRYRFRLVSMSCDPNYKFSIDGHKLTVIEADGQLTEPLMVDEIQIFAGQRYSFVLSANRPVGNYWIRAIPNVGSNNLPNFSSGGINSAILRYAGAPNANPTSTPVTNPVALHESNLHALLNPGAPGGSGPADENIVLQMGLGPAGFEINGVTWANPDSPVMVQIMNGVPPADIVPSGAIHTLPRNRVVEVSIPGFELAGPHPFHLHGHAFSVVRSAGSSTYNYENPVRRDVVDVGGASDNVTIRFTTDNPGPWFFHCHIEFHLVLLLPFGYSGLAMVFMEAPSDIPSTSPPPPSWSELCPKFESLPASATSIQIVPTP</sequence>
<evidence type="ECO:0000256" key="5">
    <source>
        <dbReference type="SAM" id="SignalP"/>
    </source>
</evidence>
<accession>A8N4M0</accession>
<evidence type="ECO:0000256" key="4">
    <source>
        <dbReference type="ARBA" id="ARBA00023180"/>
    </source>
</evidence>
<dbReference type="SUPFAM" id="SSF49503">
    <property type="entry name" value="Cupredoxins"/>
    <property type="match status" value="3"/>
</dbReference>
<dbReference type="FunCoup" id="A8N4M0">
    <property type="interactions" value="45"/>
</dbReference>
<feature type="chain" id="PRO_5002726943" evidence="5">
    <location>
        <begin position="21"/>
        <end position="533"/>
    </location>
</feature>
<dbReference type="KEGG" id="cci:CC1G_05998"/>
<feature type="domain" description="Plastocyanin-like" evidence="8">
    <location>
        <begin position="31"/>
        <end position="136"/>
    </location>
</feature>
<feature type="domain" description="Plastocyanin-like" evidence="7">
    <location>
        <begin position="370"/>
        <end position="479"/>
    </location>
</feature>
<dbReference type="GeneID" id="6006226"/>
<dbReference type="GO" id="GO:0005507">
    <property type="term" value="F:copper ion binding"/>
    <property type="evidence" value="ECO:0007669"/>
    <property type="project" value="InterPro"/>
</dbReference>
<proteinExistence type="inferred from homology"/>
<dbReference type="VEuPathDB" id="FungiDB:CC1G_05998"/>
<dbReference type="Pfam" id="PF07731">
    <property type="entry name" value="Cu-oxidase_2"/>
    <property type="match status" value="1"/>
</dbReference>
<dbReference type="InterPro" id="IPR011706">
    <property type="entry name" value="Cu-oxidase_C"/>
</dbReference>
<feature type="domain" description="Plastocyanin-like" evidence="6">
    <location>
        <begin position="184"/>
        <end position="310"/>
    </location>
</feature>
<dbReference type="InterPro" id="IPR011707">
    <property type="entry name" value="Cu-oxidase-like_N"/>
</dbReference>
<dbReference type="InterPro" id="IPR001117">
    <property type="entry name" value="Cu-oxidase_2nd"/>
</dbReference>
<dbReference type="InterPro" id="IPR045087">
    <property type="entry name" value="Cu-oxidase_fam"/>
</dbReference>
<keyword evidence="3" id="KW-1015">Disulfide bond</keyword>